<dbReference type="AlphaFoldDB" id="A0A7X8TQF3"/>
<keyword evidence="2" id="KW-0812">Transmembrane</keyword>
<dbReference type="PANTHER" id="PTHR32309:SF31">
    <property type="entry name" value="CAPSULAR EXOPOLYSACCHARIDE FAMILY"/>
    <property type="match status" value="1"/>
</dbReference>
<accession>A0A7X8TQF3</accession>
<gene>
    <name evidence="3" type="ORF">HGP28_08465</name>
</gene>
<evidence type="ECO:0000313" key="3">
    <source>
        <dbReference type="EMBL" id="NLS12921.1"/>
    </source>
</evidence>
<dbReference type="RefSeq" id="WP_168836020.1">
    <property type="nucleotide sequence ID" value="NZ_JABAIK010000007.1"/>
</dbReference>
<dbReference type="PANTHER" id="PTHR32309">
    <property type="entry name" value="TYROSINE-PROTEIN KINASE"/>
    <property type="match status" value="1"/>
</dbReference>
<feature type="coiled-coil region" evidence="1">
    <location>
        <begin position="336"/>
        <end position="387"/>
    </location>
</feature>
<comment type="caution">
    <text evidence="3">The sequence shown here is derived from an EMBL/GenBank/DDBJ whole genome shotgun (WGS) entry which is preliminary data.</text>
</comment>
<keyword evidence="2" id="KW-1133">Transmembrane helix</keyword>
<evidence type="ECO:0000256" key="2">
    <source>
        <dbReference type="SAM" id="Phobius"/>
    </source>
</evidence>
<name>A0A7X8TQF3_9VIBR</name>
<proteinExistence type="predicted"/>
<feature type="transmembrane region" description="Helical" evidence="2">
    <location>
        <begin position="421"/>
        <end position="444"/>
    </location>
</feature>
<feature type="transmembrane region" description="Helical" evidence="2">
    <location>
        <begin position="20"/>
        <end position="39"/>
    </location>
</feature>
<evidence type="ECO:0000256" key="1">
    <source>
        <dbReference type="SAM" id="Coils"/>
    </source>
</evidence>
<evidence type="ECO:0000313" key="4">
    <source>
        <dbReference type="Proteomes" id="UP000535589"/>
    </source>
</evidence>
<dbReference type="InterPro" id="IPR050445">
    <property type="entry name" value="Bact_polysacc_biosynth/exp"/>
</dbReference>
<keyword evidence="4" id="KW-1185">Reference proteome</keyword>
<dbReference type="Proteomes" id="UP000535589">
    <property type="component" value="Unassembled WGS sequence"/>
</dbReference>
<reference evidence="3 4" key="1">
    <citation type="submission" date="2020-04" db="EMBL/GenBank/DDBJ databases">
        <title>Vibrio sp. SM6, a novel species isolated from seawater.</title>
        <authorList>
            <person name="Wang X."/>
        </authorList>
    </citation>
    <scope>NUCLEOTIDE SEQUENCE [LARGE SCALE GENOMIC DNA]</scope>
    <source>
        <strain evidence="3 4">SM6</strain>
    </source>
</reference>
<feature type="coiled-coil region" evidence="1">
    <location>
        <begin position="210"/>
        <end position="293"/>
    </location>
</feature>
<sequence length="475" mass="53467">MDSLSYKLLMILEGAWRRRYVILLPIFILPLIGTLIGAITPKQYQSHTSMLIQETAKMNPFLEDLAVSSQIKERFSGLQALLHSRHILGQVAIERGFVDASAPSYRHDEAIAKLSAALSMSAIGKDVIRIDYRANDPDGMKQTLETVSYHVVEELLAPERSSMQDSRSFLAEHIEYRRAELDKAESALAEFRAQHSDGLPELQLANFARIEQLKQRLSEKRAELAGARKSLGGLDQQLSSTNPVIGSIENQIIRLRSDLALLKARYTDEHSSIQAAMRNLRRLEEQRSQLVSETKLDVNSDQLWEIANSARISETGNSQPLLISQLENLQLARSRVEMLTEETSSLQTMVDELELKTQLSGQKEQQIRRLERDLQVKRELFEELLQRQEKARLISSLGVFEQDKRIKVIDRPYSPSAPSNLPLFVFTIAGFIGGIFFGCGLAVIMELLDGTVRRAATLEHLSGVPVLSRLPNNNS</sequence>
<dbReference type="EMBL" id="JABAIK010000007">
    <property type="protein sequence ID" value="NLS12921.1"/>
    <property type="molecule type" value="Genomic_DNA"/>
</dbReference>
<organism evidence="3 4">
    <name type="scientific">Vibrio agarilyticus</name>
    <dbReference type="NCBI Taxonomy" id="2726741"/>
    <lineage>
        <taxon>Bacteria</taxon>
        <taxon>Pseudomonadati</taxon>
        <taxon>Pseudomonadota</taxon>
        <taxon>Gammaproteobacteria</taxon>
        <taxon>Vibrionales</taxon>
        <taxon>Vibrionaceae</taxon>
        <taxon>Vibrio</taxon>
    </lineage>
</organism>
<keyword evidence="1" id="KW-0175">Coiled coil</keyword>
<protein>
    <submittedName>
        <fullName evidence="3">Chain-length determining protein</fullName>
    </submittedName>
</protein>
<keyword evidence="2" id="KW-0472">Membrane</keyword>